<dbReference type="InterPro" id="IPR036390">
    <property type="entry name" value="WH_DNA-bd_sf"/>
</dbReference>
<name>A0ABU7PAT6_9ACTN</name>
<reference evidence="2 3" key="1">
    <citation type="submission" date="2023-12" db="EMBL/GenBank/DDBJ databases">
        <title>Streptomyces sp. V4-01.</title>
        <authorList>
            <person name="Somphong A."/>
            <person name="Phongsopitanun W."/>
        </authorList>
    </citation>
    <scope>NUCLEOTIDE SEQUENCE [LARGE SCALE GENOMIC DNA]</scope>
    <source>
        <strain evidence="2 3">V4-01</strain>
    </source>
</reference>
<evidence type="ECO:0000259" key="1">
    <source>
        <dbReference type="PROSITE" id="PS50995"/>
    </source>
</evidence>
<evidence type="ECO:0000313" key="3">
    <source>
        <dbReference type="Proteomes" id="UP001344658"/>
    </source>
</evidence>
<dbReference type="PANTHER" id="PTHR33164">
    <property type="entry name" value="TRANSCRIPTIONAL REGULATOR, MARR FAMILY"/>
    <property type="match status" value="1"/>
</dbReference>
<dbReference type="PROSITE" id="PS50995">
    <property type="entry name" value="HTH_MARR_2"/>
    <property type="match status" value="1"/>
</dbReference>
<dbReference type="InterPro" id="IPR036388">
    <property type="entry name" value="WH-like_DNA-bd_sf"/>
</dbReference>
<comment type="caution">
    <text evidence="2">The sequence shown here is derived from an EMBL/GenBank/DDBJ whole genome shotgun (WGS) entry which is preliminary data.</text>
</comment>
<dbReference type="InterPro" id="IPR039422">
    <property type="entry name" value="MarR/SlyA-like"/>
</dbReference>
<dbReference type="PANTHER" id="PTHR33164:SF43">
    <property type="entry name" value="HTH-TYPE TRANSCRIPTIONAL REPRESSOR YETL"/>
    <property type="match status" value="1"/>
</dbReference>
<dbReference type="RefSeq" id="WP_330794299.1">
    <property type="nucleotide sequence ID" value="NZ_JAZEWV010000006.1"/>
</dbReference>
<dbReference type="Proteomes" id="UP001344658">
    <property type="component" value="Unassembled WGS sequence"/>
</dbReference>
<dbReference type="Pfam" id="PF12802">
    <property type="entry name" value="MarR_2"/>
    <property type="match status" value="1"/>
</dbReference>
<feature type="domain" description="HTH marR-type" evidence="1">
    <location>
        <begin position="21"/>
        <end position="153"/>
    </location>
</feature>
<gene>
    <name evidence="2" type="ORF">V2S66_10385</name>
</gene>
<dbReference type="SMART" id="SM00347">
    <property type="entry name" value="HTH_MARR"/>
    <property type="match status" value="1"/>
</dbReference>
<protein>
    <submittedName>
        <fullName evidence="2">MarR family winged helix-turn-helix transcriptional regulator</fullName>
    </submittedName>
</protein>
<dbReference type="PRINTS" id="PR00598">
    <property type="entry name" value="HTHMARR"/>
</dbReference>
<dbReference type="SUPFAM" id="SSF46785">
    <property type="entry name" value="Winged helix' DNA-binding domain"/>
    <property type="match status" value="1"/>
</dbReference>
<organism evidence="2 3">
    <name type="scientific">Actinacidiphila polyblastidii</name>
    <dbReference type="NCBI Taxonomy" id="3110430"/>
    <lineage>
        <taxon>Bacteria</taxon>
        <taxon>Bacillati</taxon>
        <taxon>Actinomycetota</taxon>
        <taxon>Actinomycetes</taxon>
        <taxon>Kitasatosporales</taxon>
        <taxon>Streptomycetaceae</taxon>
        <taxon>Actinacidiphila</taxon>
    </lineage>
</organism>
<dbReference type="Gene3D" id="1.10.10.10">
    <property type="entry name" value="Winged helix-like DNA-binding domain superfamily/Winged helix DNA-binding domain"/>
    <property type="match status" value="1"/>
</dbReference>
<accession>A0ABU7PAT6</accession>
<proteinExistence type="predicted"/>
<dbReference type="InterPro" id="IPR000835">
    <property type="entry name" value="HTH_MarR-typ"/>
</dbReference>
<evidence type="ECO:0000313" key="2">
    <source>
        <dbReference type="EMBL" id="MEE4542367.1"/>
    </source>
</evidence>
<sequence>MNDATRAPEGAGPRAAPPTLTGLTTYLLSRTGKAARTAFAAELAGQGMRLWHMAVLAALADFGPHAQRELSVRLAIDPSDVVKVVDELAAPGWVERARDPADRRRVVISLTQPGRAALDGLTVRAGEVQDAVLAPLDPAERRQLHALLARVHAGLPAGPGAGRGRPSPP</sequence>
<dbReference type="EMBL" id="JAZEWV010000006">
    <property type="protein sequence ID" value="MEE4542367.1"/>
    <property type="molecule type" value="Genomic_DNA"/>
</dbReference>
<keyword evidence="3" id="KW-1185">Reference proteome</keyword>